<organism evidence="1 2">
    <name type="scientific">Clostridium formicaceticum</name>
    <dbReference type="NCBI Taxonomy" id="1497"/>
    <lineage>
        <taxon>Bacteria</taxon>
        <taxon>Bacillati</taxon>
        <taxon>Bacillota</taxon>
        <taxon>Clostridia</taxon>
        <taxon>Eubacteriales</taxon>
        <taxon>Clostridiaceae</taxon>
        <taxon>Clostridium</taxon>
    </lineage>
</organism>
<gene>
    <name evidence="1" type="ORF">CLFO_15920</name>
</gene>
<accession>A0AAC9RKA0</accession>
<evidence type="ECO:0000313" key="1">
    <source>
        <dbReference type="EMBL" id="ARE87204.1"/>
    </source>
</evidence>
<name>A0AAC9RKA0_9CLOT</name>
<dbReference type="AlphaFoldDB" id="A0AAC9RKA0"/>
<dbReference type="EMBL" id="CP020559">
    <property type="protein sequence ID" value="ARE87204.1"/>
    <property type="molecule type" value="Genomic_DNA"/>
</dbReference>
<evidence type="ECO:0008006" key="3">
    <source>
        <dbReference type="Google" id="ProtNLM"/>
    </source>
</evidence>
<reference evidence="1 2" key="1">
    <citation type="submission" date="2017-03" db="EMBL/GenBank/DDBJ databases">
        <title>Complete sequence of Clostridium formicaceticum DSM 92.</title>
        <authorList>
            <person name="Poehlein A."/>
            <person name="Karl M."/>
            <person name="Bengelsdorf F.R."/>
            <person name="Duerre P."/>
            <person name="Daniel R."/>
        </authorList>
    </citation>
    <scope>NUCLEOTIDE SEQUENCE [LARGE SCALE GENOMIC DNA]</scope>
    <source>
        <strain evidence="1 2">DSM 92</strain>
    </source>
</reference>
<dbReference type="RefSeq" id="WP_156778799.1">
    <property type="nucleotide sequence ID" value="NZ_CP017603.1"/>
</dbReference>
<evidence type="ECO:0000313" key="2">
    <source>
        <dbReference type="Proteomes" id="UP000192478"/>
    </source>
</evidence>
<proteinExistence type="predicted"/>
<sequence length="233" mass="26697">MVIYIAKIFGFDNQLISTALLLEGEFSSNYYLGKNYSCLFKYKEGDIPIIISAPHAVKQIRNGLIKNPDIFTGSLALILAQRTKCHAIYRTFTGHGDSNSDLICAYKDYLIHKIKECSLRCVIDLHGLHKRRSFMIDVGTLDGKSIPQEIKTLIIQTFQEGNINDVRFNYLFNADRQGTVVKTVWEKTGVPSFQLEINGLYRDINHVESWTKFQQIVTTLESLIYKLNKRISH</sequence>
<dbReference type="Proteomes" id="UP000192478">
    <property type="component" value="Chromosome"/>
</dbReference>
<dbReference type="Gene3D" id="3.40.630.40">
    <property type="entry name" value="Zn-dependent exopeptidases"/>
    <property type="match status" value="1"/>
</dbReference>
<protein>
    <recommendedName>
        <fullName evidence="3">N-formylglutamate amidohydrolase</fullName>
    </recommendedName>
</protein>